<sequence length="257" mass="27983">MSWVLVTGASSGLGLEFCNQLAGRGHNVVMVARRENVLVAEAQRIENYYGVTCEVLPADLATQPGLKAVARRLAAEKRPISLLVNNAGFALAEDFVDGSASQQVRGLNVMVRAVMLLSQTAASRMRRRGRGAILNVSSVASGTAMGTYAAHKTWVEIFSCALVEELRGSGVQVMALKPGTTDTGFFSKITTKIEDVPTIARLTPEYVVEQALNDLARGKVISVPSVIYKVMDFLTWKAPRSLVCRFTGYLQRDRFRV</sequence>
<organism evidence="4 5">
    <name type="scientific">Varibaculum cambriense</name>
    <dbReference type="NCBI Taxonomy" id="184870"/>
    <lineage>
        <taxon>Bacteria</taxon>
        <taxon>Bacillati</taxon>
        <taxon>Actinomycetota</taxon>
        <taxon>Actinomycetes</taxon>
        <taxon>Actinomycetales</taxon>
        <taxon>Actinomycetaceae</taxon>
        <taxon>Varibaculum</taxon>
    </lineage>
</organism>
<dbReference type="SUPFAM" id="SSF51735">
    <property type="entry name" value="NAD(P)-binding Rossmann-fold domains"/>
    <property type="match status" value="1"/>
</dbReference>
<dbReference type="PANTHER" id="PTHR43086:SF3">
    <property type="entry name" value="NADP-DEPENDENT 3-HYDROXY ACID DEHYDROGENASE YDFG"/>
    <property type="match status" value="1"/>
</dbReference>
<keyword evidence="2" id="KW-0560">Oxidoreductase</keyword>
<dbReference type="RefSeq" id="WP_238127567.1">
    <property type="nucleotide sequence ID" value="NZ_JAKNHJ010000003.1"/>
</dbReference>
<comment type="caution">
    <text evidence="4">The sequence shown here is derived from an EMBL/GenBank/DDBJ whole genome shotgun (WGS) entry which is preliminary data.</text>
</comment>
<evidence type="ECO:0000256" key="3">
    <source>
        <dbReference type="RuleBase" id="RU000363"/>
    </source>
</evidence>
<dbReference type="InterPro" id="IPR002347">
    <property type="entry name" value="SDR_fam"/>
</dbReference>
<dbReference type="Pfam" id="PF00106">
    <property type="entry name" value="adh_short"/>
    <property type="match status" value="1"/>
</dbReference>
<gene>
    <name evidence="4" type="ORF">L0M99_02150</name>
</gene>
<dbReference type="EMBL" id="JAKNHJ010000003">
    <property type="protein sequence ID" value="MCG4617301.1"/>
    <property type="molecule type" value="Genomic_DNA"/>
</dbReference>
<evidence type="ECO:0000313" key="5">
    <source>
        <dbReference type="Proteomes" id="UP001200537"/>
    </source>
</evidence>
<evidence type="ECO:0000256" key="2">
    <source>
        <dbReference type="ARBA" id="ARBA00023002"/>
    </source>
</evidence>
<comment type="similarity">
    <text evidence="1 3">Belongs to the short-chain dehydrogenases/reductases (SDR) family.</text>
</comment>
<dbReference type="InterPro" id="IPR036291">
    <property type="entry name" value="NAD(P)-bd_dom_sf"/>
</dbReference>
<proteinExistence type="inferred from homology"/>
<dbReference type="PRINTS" id="PR00081">
    <property type="entry name" value="GDHRDH"/>
</dbReference>
<protein>
    <submittedName>
        <fullName evidence="4">SDR family NAD(P)-dependent oxidoreductase</fullName>
    </submittedName>
</protein>
<dbReference type="AlphaFoldDB" id="A0AAJ1EXJ7"/>
<dbReference type="PRINTS" id="PR00080">
    <property type="entry name" value="SDRFAMILY"/>
</dbReference>
<evidence type="ECO:0000313" key="4">
    <source>
        <dbReference type="EMBL" id="MCG4617301.1"/>
    </source>
</evidence>
<evidence type="ECO:0000256" key="1">
    <source>
        <dbReference type="ARBA" id="ARBA00006484"/>
    </source>
</evidence>
<dbReference type="GO" id="GO:0016491">
    <property type="term" value="F:oxidoreductase activity"/>
    <property type="evidence" value="ECO:0007669"/>
    <property type="project" value="UniProtKB-KW"/>
</dbReference>
<dbReference type="PANTHER" id="PTHR43086">
    <property type="entry name" value="VERY-LONG-CHAIN 3-OXOOACYL-COA REDUCTASE"/>
    <property type="match status" value="1"/>
</dbReference>
<accession>A0AAJ1EXJ7</accession>
<dbReference type="Proteomes" id="UP001200537">
    <property type="component" value="Unassembled WGS sequence"/>
</dbReference>
<reference evidence="4" key="1">
    <citation type="submission" date="2022-01" db="EMBL/GenBank/DDBJ databases">
        <title>Collection of gut derived symbiotic bacterial strains cultured from healthy donors.</title>
        <authorList>
            <person name="Lin H."/>
            <person name="Kohout C."/>
            <person name="Waligurski E."/>
            <person name="Pamer E.G."/>
        </authorList>
    </citation>
    <scope>NUCLEOTIDE SEQUENCE</scope>
    <source>
        <strain evidence="4">DFI.7.46</strain>
    </source>
</reference>
<name>A0AAJ1EXJ7_9ACTO</name>
<dbReference type="PIRSF" id="PIRSF000126">
    <property type="entry name" value="11-beta-HSD1"/>
    <property type="match status" value="1"/>
</dbReference>
<dbReference type="Gene3D" id="3.40.50.720">
    <property type="entry name" value="NAD(P)-binding Rossmann-like Domain"/>
    <property type="match status" value="1"/>
</dbReference>